<reference evidence="2 3" key="1">
    <citation type="submission" date="2018-06" db="EMBL/GenBank/DDBJ databases">
        <title>Comparative genomics reveals the genomic features of Rhizophagus irregularis, R. cerebriforme, R. diaphanum and Gigaspora rosea, and their symbiotic lifestyle signature.</title>
        <authorList>
            <person name="Morin E."/>
            <person name="San Clemente H."/>
            <person name="Chen E.C.H."/>
            <person name="De La Providencia I."/>
            <person name="Hainaut M."/>
            <person name="Kuo A."/>
            <person name="Kohler A."/>
            <person name="Murat C."/>
            <person name="Tang N."/>
            <person name="Roy S."/>
            <person name="Loubradou J."/>
            <person name="Henrissat B."/>
            <person name="Grigoriev I.V."/>
            <person name="Corradi N."/>
            <person name="Roux C."/>
            <person name="Martin F.M."/>
        </authorList>
    </citation>
    <scope>NUCLEOTIDE SEQUENCE [LARGE SCALE GENOMIC DNA]</scope>
    <source>
        <strain evidence="2 3">DAOM 194757</strain>
    </source>
</reference>
<comment type="caution">
    <text evidence="2">The sequence shown here is derived from an EMBL/GenBank/DDBJ whole genome shotgun (WGS) entry which is preliminary data.</text>
</comment>
<evidence type="ECO:0000313" key="3">
    <source>
        <dbReference type="Proteomes" id="UP000266673"/>
    </source>
</evidence>
<evidence type="ECO:0000256" key="1">
    <source>
        <dbReference type="SAM" id="Coils"/>
    </source>
</evidence>
<protein>
    <submittedName>
        <fullName evidence="2">Uncharacterized protein</fullName>
    </submittedName>
</protein>
<gene>
    <name evidence="2" type="ORF">C2G38_2245547</name>
</gene>
<keyword evidence="1" id="KW-0175">Coiled coil</keyword>
<sequence>MAEELYYWWFINGKGFTSQDGGYDLFTVHDMTHRGILSSSTPVDVDEEFFLRPLKNYSGVDVQAGMSITRHHTIEAYNMYRAIAKLVVHLAERRFVSPATLEEIDQNNETDKVNEEIDQNNNEVNDEMVNLLIRSRLSFTPLSTNEDIQDFSFKGLNLKISIAESKI</sequence>
<dbReference type="Proteomes" id="UP000266673">
    <property type="component" value="Unassembled WGS sequence"/>
</dbReference>
<organism evidence="2 3">
    <name type="scientific">Gigaspora rosea</name>
    <dbReference type="NCBI Taxonomy" id="44941"/>
    <lineage>
        <taxon>Eukaryota</taxon>
        <taxon>Fungi</taxon>
        <taxon>Fungi incertae sedis</taxon>
        <taxon>Mucoromycota</taxon>
        <taxon>Glomeromycotina</taxon>
        <taxon>Glomeromycetes</taxon>
        <taxon>Diversisporales</taxon>
        <taxon>Gigasporaceae</taxon>
        <taxon>Gigaspora</taxon>
    </lineage>
</organism>
<proteinExistence type="predicted"/>
<feature type="coiled-coil region" evidence="1">
    <location>
        <begin position="107"/>
        <end position="134"/>
    </location>
</feature>
<dbReference type="EMBL" id="QKWP01000516">
    <property type="protein sequence ID" value="RIB18800.1"/>
    <property type="molecule type" value="Genomic_DNA"/>
</dbReference>
<keyword evidence="3" id="KW-1185">Reference proteome</keyword>
<evidence type="ECO:0000313" key="2">
    <source>
        <dbReference type="EMBL" id="RIB18800.1"/>
    </source>
</evidence>
<accession>A0A397V8Q6</accession>
<dbReference type="AlphaFoldDB" id="A0A397V8Q6"/>
<name>A0A397V8Q6_9GLOM</name>